<reference evidence="1 2" key="1">
    <citation type="submission" date="2019-03" db="EMBL/GenBank/DDBJ databases">
        <title>Genomic Encyclopedia of Type Strains, Phase IV (KMG-IV): sequencing the most valuable type-strain genomes for metagenomic binning, comparative biology and taxonomic classification.</title>
        <authorList>
            <person name="Goeker M."/>
        </authorList>
    </citation>
    <scope>NUCLEOTIDE SEQUENCE [LARGE SCALE GENOMIC DNA]</scope>
    <source>
        <strain evidence="1 2">DSM 19610</strain>
    </source>
</reference>
<protein>
    <recommendedName>
        <fullName evidence="3">UDP:flavonoid glycosyltransferase YjiC (YdhE family)</fullName>
    </recommendedName>
</protein>
<dbReference type="PANTHER" id="PTHR38134">
    <property type="entry name" value="SLR1395 PROTEIN"/>
    <property type="match status" value="1"/>
</dbReference>
<dbReference type="SUPFAM" id="SSF53756">
    <property type="entry name" value="UDP-Glycosyltransferase/glycogen phosphorylase"/>
    <property type="match status" value="1"/>
</dbReference>
<gene>
    <name evidence="1" type="ORF">DFR30_0444</name>
</gene>
<dbReference type="OrthoDB" id="503106at2"/>
<evidence type="ECO:0000313" key="2">
    <source>
        <dbReference type="Proteomes" id="UP000295707"/>
    </source>
</evidence>
<organism evidence="1 2">
    <name type="scientific">Thiogranum longum</name>
    <dbReference type="NCBI Taxonomy" id="1537524"/>
    <lineage>
        <taxon>Bacteria</taxon>
        <taxon>Pseudomonadati</taxon>
        <taxon>Pseudomonadota</taxon>
        <taxon>Gammaproteobacteria</taxon>
        <taxon>Chromatiales</taxon>
        <taxon>Ectothiorhodospiraceae</taxon>
        <taxon>Thiogranum</taxon>
    </lineage>
</organism>
<proteinExistence type="predicted"/>
<accession>A0A4R1H9R6</accession>
<evidence type="ECO:0000313" key="1">
    <source>
        <dbReference type="EMBL" id="TCK17223.1"/>
    </source>
</evidence>
<keyword evidence="2" id="KW-1185">Reference proteome</keyword>
<dbReference type="InterPro" id="IPR053205">
    <property type="entry name" value="GHMP_kinase_L-arabinokinase"/>
</dbReference>
<sequence>MTHLLAAITPHGYGHAAQLAPVLNALRERVPDLSLTLATTLPEYFLRERIEGEFHYVRHASDFGLVMHSALKIDLDASAARYEQLHESWSIQVTAEAQFIERQQVDLVLSDVSCLSLAGAEEAGLPAFALCSLNWADVYRHYFQARPEATHILAQMEAAYASARIFFCPQPSMPMAFLDNTTDVGPIARRGNNCREQINERLGLTSQTALILVAPGGVDTRFNIGHWPSGQGIHWLVSDNWQVEHPDVSSLSKAGMTFTDLLASCDGVLGKCGYGTVVECVVNATPLLYIPRPDWPEEQSLLDWLEQHNAAIRVESCRLETGELSGVVEQARSLTIDACENNGAGQAADILLANLHNRKTAHGG</sequence>
<comment type="caution">
    <text evidence="1">The sequence shown here is derived from an EMBL/GenBank/DDBJ whole genome shotgun (WGS) entry which is preliminary data.</text>
</comment>
<dbReference type="Proteomes" id="UP000295707">
    <property type="component" value="Unassembled WGS sequence"/>
</dbReference>
<name>A0A4R1H9R6_9GAMM</name>
<dbReference type="EMBL" id="SMFX01000001">
    <property type="protein sequence ID" value="TCK17223.1"/>
    <property type="molecule type" value="Genomic_DNA"/>
</dbReference>
<dbReference type="AlphaFoldDB" id="A0A4R1H9R6"/>
<evidence type="ECO:0008006" key="3">
    <source>
        <dbReference type="Google" id="ProtNLM"/>
    </source>
</evidence>
<dbReference type="RefSeq" id="WP_132971110.1">
    <property type="nucleotide sequence ID" value="NZ_SMFX01000001.1"/>
</dbReference>
<dbReference type="PANTHER" id="PTHR38134:SF2">
    <property type="entry name" value="GALACTOKINASE"/>
    <property type="match status" value="1"/>
</dbReference>
<dbReference type="Gene3D" id="3.40.50.2000">
    <property type="entry name" value="Glycogen Phosphorylase B"/>
    <property type="match status" value="1"/>
</dbReference>